<evidence type="ECO:0000256" key="4">
    <source>
        <dbReference type="ARBA" id="ARBA00023204"/>
    </source>
</evidence>
<dbReference type="InterPro" id="IPR020667">
    <property type="entry name" value="DNA_mismatch_repair_MutL"/>
</dbReference>
<dbReference type="GO" id="GO:0030983">
    <property type="term" value="F:mismatched DNA binding"/>
    <property type="evidence" value="ECO:0007669"/>
    <property type="project" value="InterPro"/>
</dbReference>
<accession>A0A2K8YX49</accession>
<dbReference type="InterPro" id="IPR013507">
    <property type="entry name" value="DNA_mismatch_S5_2-like"/>
</dbReference>
<comment type="function">
    <text evidence="5">This protein is involved in the repair of mismatches in DNA. It is required for dam-dependent methyl-directed DNA mismatch repair. May act as a 'molecular matchmaker', a protein that promotes the formation of a stable complex between two or more DNA-binding proteins in an ATP-dependent manner without itself being part of a final effector complex.</text>
</comment>
<evidence type="ECO:0000256" key="5">
    <source>
        <dbReference type="HAMAP-Rule" id="MF_00149"/>
    </source>
</evidence>
<comment type="similarity">
    <text evidence="1 5">Belongs to the DNA mismatch repair MutL/HexB family.</text>
</comment>
<proteinExistence type="inferred from homology"/>
<dbReference type="OrthoDB" id="9763467at2"/>
<evidence type="ECO:0000256" key="3">
    <source>
        <dbReference type="ARBA" id="ARBA00022763"/>
    </source>
</evidence>
<dbReference type="InterPro" id="IPR042121">
    <property type="entry name" value="MutL_C_regsub"/>
</dbReference>
<dbReference type="SUPFAM" id="SSF118116">
    <property type="entry name" value="DNA mismatch repair protein MutL"/>
    <property type="match status" value="1"/>
</dbReference>
<evidence type="ECO:0000256" key="6">
    <source>
        <dbReference type="SAM" id="MobiDB-lite"/>
    </source>
</evidence>
<dbReference type="InterPro" id="IPR038973">
    <property type="entry name" value="MutL/Mlh/Pms-like"/>
</dbReference>
<evidence type="ECO:0000313" key="9">
    <source>
        <dbReference type="EMBL" id="AUD02205.1"/>
    </source>
</evidence>
<dbReference type="PANTHER" id="PTHR10073:SF12">
    <property type="entry name" value="DNA MISMATCH REPAIR PROTEIN MLH1"/>
    <property type="match status" value="1"/>
</dbReference>
<dbReference type="CDD" id="cd16926">
    <property type="entry name" value="HATPase_MutL-MLH-PMS-like"/>
    <property type="match status" value="1"/>
</dbReference>
<dbReference type="RefSeq" id="WP_100987924.1">
    <property type="nucleotide sequence ID" value="NZ_CP025096.1"/>
</dbReference>
<feature type="domain" description="MutL C-terminal dimerisation" evidence="7">
    <location>
        <begin position="498"/>
        <end position="640"/>
    </location>
</feature>
<dbReference type="AlphaFoldDB" id="A0A2K8YX49"/>
<dbReference type="SMART" id="SM00853">
    <property type="entry name" value="MutL_C"/>
    <property type="match status" value="1"/>
</dbReference>
<dbReference type="InterPro" id="IPR014790">
    <property type="entry name" value="MutL_C"/>
</dbReference>
<protein>
    <recommendedName>
        <fullName evidence="2 5">DNA mismatch repair protein MutL</fullName>
    </recommendedName>
</protein>
<gene>
    <name evidence="5" type="primary">mutL</name>
    <name evidence="9" type="ORF">CWM47_10455</name>
</gene>
<dbReference type="InterPro" id="IPR014721">
    <property type="entry name" value="Ribsml_uS5_D2-typ_fold_subgr"/>
</dbReference>
<dbReference type="SMART" id="SM01340">
    <property type="entry name" value="DNA_mis_repair"/>
    <property type="match status" value="1"/>
</dbReference>
<dbReference type="Gene3D" id="3.30.230.10">
    <property type="match status" value="1"/>
</dbReference>
<dbReference type="FunFam" id="3.30.565.10:FF:000003">
    <property type="entry name" value="DNA mismatch repair endonuclease MutL"/>
    <property type="match status" value="1"/>
</dbReference>
<dbReference type="InterPro" id="IPR014762">
    <property type="entry name" value="DNA_mismatch_repair_CS"/>
</dbReference>
<dbReference type="InterPro" id="IPR042120">
    <property type="entry name" value="MutL_C_dimsub"/>
</dbReference>
<dbReference type="GO" id="GO:0032300">
    <property type="term" value="C:mismatch repair complex"/>
    <property type="evidence" value="ECO:0007669"/>
    <property type="project" value="InterPro"/>
</dbReference>
<dbReference type="InterPro" id="IPR020568">
    <property type="entry name" value="Ribosomal_Su5_D2-typ_SF"/>
</dbReference>
<dbReference type="KEGG" id="spir:CWM47_10455"/>
<dbReference type="Pfam" id="PF08676">
    <property type="entry name" value="MutL_C"/>
    <property type="match status" value="1"/>
</dbReference>
<feature type="domain" description="DNA mismatch repair protein S5" evidence="8">
    <location>
        <begin position="209"/>
        <end position="327"/>
    </location>
</feature>
<dbReference type="Proteomes" id="UP000232883">
    <property type="component" value="Chromosome"/>
</dbReference>
<dbReference type="PANTHER" id="PTHR10073">
    <property type="entry name" value="DNA MISMATCH REPAIR PROTEIN MLH, PMS, MUTL"/>
    <property type="match status" value="1"/>
</dbReference>
<keyword evidence="10" id="KW-1185">Reference proteome</keyword>
<dbReference type="GO" id="GO:0016887">
    <property type="term" value="F:ATP hydrolysis activity"/>
    <property type="evidence" value="ECO:0007669"/>
    <property type="project" value="InterPro"/>
</dbReference>
<dbReference type="SUPFAM" id="SSF55874">
    <property type="entry name" value="ATPase domain of HSP90 chaperone/DNA topoisomerase II/histidine kinase"/>
    <property type="match status" value="1"/>
</dbReference>
<evidence type="ECO:0000256" key="2">
    <source>
        <dbReference type="ARBA" id="ARBA00021975"/>
    </source>
</evidence>
<dbReference type="GO" id="GO:0006298">
    <property type="term" value="P:mismatch repair"/>
    <property type="evidence" value="ECO:0007669"/>
    <property type="project" value="UniProtKB-UniRule"/>
</dbReference>
<dbReference type="Pfam" id="PF13589">
    <property type="entry name" value="HATPase_c_3"/>
    <property type="match status" value="1"/>
</dbReference>
<reference evidence="9 10" key="1">
    <citation type="submission" date="2017-11" db="EMBL/GenBank/DDBJ databases">
        <title>Taxonomic description and genome sequences of Spirosoma HA7 sp. nov., isolated from pollen microhabitat of Corylus avellana.</title>
        <authorList>
            <person name="Ambika Manirajan B."/>
            <person name="Suarez C."/>
            <person name="Ratering S."/>
            <person name="Geissler-Plaum R."/>
            <person name="Cardinale M."/>
            <person name="Sylvia S."/>
        </authorList>
    </citation>
    <scope>NUCLEOTIDE SEQUENCE [LARGE SCALE GENOMIC DNA]</scope>
    <source>
        <strain evidence="9 10">HA7</strain>
    </source>
</reference>
<dbReference type="NCBIfam" id="TIGR00585">
    <property type="entry name" value="mutl"/>
    <property type="match status" value="1"/>
</dbReference>
<feature type="compositionally biased region" description="Polar residues" evidence="6">
    <location>
        <begin position="353"/>
        <end position="364"/>
    </location>
</feature>
<feature type="region of interest" description="Disordered" evidence="6">
    <location>
        <begin position="349"/>
        <end position="405"/>
    </location>
</feature>
<dbReference type="Gene3D" id="3.30.1370.100">
    <property type="entry name" value="MutL, C-terminal domain, regulatory subdomain"/>
    <property type="match status" value="1"/>
</dbReference>
<dbReference type="Gene3D" id="3.30.1540.20">
    <property type="entry name" value="MutL, C-terminal domain, dimerisation subdomain"/>
    <property type="match status" value="1"/>
</dbReference>
<name>A0A2K8YX49_9BACT</name>
<keyword evidence="4 5" id="KW-0234">DNA repair</keyword>
<dbReference type="EMBL" id="CP025096">
    <property type="protein sequence ID" value="AUD02205.1"/>
    <property type="molecule type" value="Genomic_DNA"/>
</dbReference>
<evidence type="ECO:0000259" key="7">
    <source>
        <dbReference type="SMART" id="SM00853"/>
    </source>
</evidence>
<keyword evidence="3 5" id="KW-0227">DNA damage</keyword>
<evidence type="ECO:0000259" key="8">
    <source>
        <dbReference type="SMART" id="SM01340"/>
    </source>
</evidence>
<dbReference type="InterPro" id="IPR002099">
    <property type="entry name" value="MutL/Mlh/PMS"/>
</dbReference>
<dbReference type="HAMAP" id="MF_00149">
    <property type="entry name" value="DNA_mis_repair"/>
    <property type="match status" value="1"/>
</dbReference>
<feature type="region of interest" description="Disordered" evidence="6">
    <location>
        <begin position="429"/>
        <end position="460"/>
    </location>
</feature>
<dbReference type="InterPro" id="IPR037198">
    <property type="entry name" value="MutL_C_sf"/>
</dbReference>
<dbReference type="InterPro" id="IPR036890">
    <property type="entry name" value="HATPase_C_sf"/>
</dbReference>
<dbReference type="GO" id="GO:0140664">
    <property type="term" value="F:ATP-dependent DNA damage sensor activity"/>
    <property type="evidence" value="ECO:0007669"/>
    <property type="project" value="InterPro"/>
</dbReference>
<sequence>MLNVIQLLPDSIANQIAAGEVVQRPASVVKELLENSVDAKAKSVQVIIREAGRNLIQIVDDGLGMTETDARMSFERHATSKIRTSDDLFRIRTMGFRGEALASIAAVAQIEMRTRRAEEELGTLIRIEGSDIKAQESISCLPGTNLLIKNLFFNVPARRNFLKSNSVEMRHIIDEFQRVALANPEVAFSLFHNDQEIYNLPSGKLSRRIVDMFGKSYREQLNFCEEQTPYVTVHGYIGKPESAKKARNEQFFFVNNRFIKHNYLHHAVVGAYEGTLPEGSHPFYVLFIDIDPSHIDINIHPTKTEIKFDDERSVYAIMMAAVRKAVGLYNLSPSLDFDSDVNFLAGVRPGPGKSSTADVKSDVQQPLPERNGARPISPSWASGATQPVNERGSTRNDSLDKAAGSSFDIPKKASVNNWQALYEGVAPTESIARPVTPGGTSDKEGDWLGEAKQPSPSVVDQLSMDSEPITMGSRANQLQVGLESAEEQALPVLVDDDTIIQVQNRYLLAPIKSGMLLIDQRRAHERILYDQFHTALTKRNGSSQQLLFPKTITLMPVDFQLALDLREDLVNLGFEFDELGANTFVIRGVPALVMGENEEELFANLLAQLRADTGRLKLDRIESMARSLARRSAMRYVNRLSTTERKALVNQLFASVNPSYTPTGEPVTVVLSLDKIAGLFR</sequence>
<dbReference type="SUPFAM" id="SSF54211">
    <property type="entry name" value="Ribosomal protein S5 domain 2-like"/>
    <property type="match status" value="1"/>
</dbReference>
<feature type="compositionally biased region" description="Polar residues" evidence="6">
    <location>
        <begin position="379"/>
        <end position="388"/>
    </location>
</feature>
<dbReference type="GO" id="GO:0005524">
    <property type="term" value="F:ATP binding"/>
    <property type="evidence" value="ECO:0007669"/>
    <property type="project" value="InterPro"/>
</dbReference>
<evidence type="ECO:0000313" key="10">
    <source>
        <dbReference type="Proteomes" id="UP000232883"/>
    </source>
</evidence>
<dbReference type="CDD" id="cd00782">
    <property type="entry name" value="MutL_Trans"/>
    <property type="match status" value="1"/>
</dbReference>
<dbReference type="Pfam" id="PF01119">
    <property type="entry name" value="DNA_mis_repair"/>
    <property type="match status" value="1"/>
</dbReference>
<dbReference type="PROSITE" id="PS00058">
    <property type="entry name" value="DNA_MISMATCH_REPAIR_1"/>
    <property type="match status" value="1"/>
</dbReference>
<organism evidence="9 10">
    <name type="scientific">Spirosoma pollinicola</name>
    <dbReference type="NCBI Taxonomy" id="2057025"/>
    <lineage>
        <taxon>Bacteria</taxon>
        <taxon>Pseudomonadati</taxon>
        <taxon>Bacteroidota</taxon>
        <taxon>Cytophagia</taxon>
        <taxon>Cytophagales</taxon>
        <taxon>Cytophagaceae</taxon>
        <taxon>Spirosoma</taxon>
    </lineage>
</organism>
<dbReference type="Gene3D" id="3.30.565.10">
    <property type="entry name" value="Histidine kinase-like ATPase, C-terminal domain"/>
    <property type="match status" value="1"/>
</dbReference>
<evidence type="ECO:0000256" key="1">
    <source>
        <dbReference type="ARBA" id="ARBA00006082"/>
    </source>
</evidence>